<dbReference type="InterPro" id="IPR050833">
    <property type="entry name" value="Poly_Biosynth_Transport"/>
</dbReference>
<dbReference type="STRING" id="683228.GA0070617_2284"/>
<keyword evidence="2" id="KW-1003">Cell membrane</keyword>
<dbReference type="Proteomes" id="UP000198937">
    <property type="component" value="Unassembled WGS sequence"/>
</dbReference>
<feature type="region of interest" description="Disordered" evidence="6">
    <location>
        <begin position="483"/>
        <end position="516"/>
    </location>
</feature>
<feature type="transmembrane region" description="Helical" evidence="7">
    <location>
        <begin position="87"/>
        <end position="112"/>
    </location>
</feature>
<evidence type="ECO:0000256" key="4">
    <source>
        <dbReference type="ARBA" id="ARBA00022989"/>
    </source>
</evidence>
<feature type="transmembrane region" description="Helical" evidence="7">
    <location>
        <begin position="275"/>
        <end position="295"/>
    </location>
</feature>
<evidence type="ECO:0000313" key="8">
    <source>
        <dbReference type="EMBL" id="SCL53158.1"/>
    </source>
</evidence>
<dbReference type="PANTHER" id="PTHR30250">
    <property type="entry name" value="PST FAMILY PREDICTED COLANIC ACID TRANSPORTER"/>
    <property type="match status" value="1"/>
</dbReference>
<evidence type="ECO:0000313" key="9">
    <source>
        <dbReference type="Proteomes" id="UP000198937"/>
    </source>
</evidence>
<feature type="transmembrane region" description="Helical" evidence="7">
    <location>
        <begin position="393"/>
        <end position="413"/>
    </location>
</feature>
<keyword evidence="9" id="KW-1185">Reference proteome</keyword>
<accession>A0A1C6UGT1</accession>
<gene>
    <name evidence="8" type="ORF">GA0070617_2284</name>
</gene>
<proteinExistence type="predicted"/>
<evidence type="ECO:0000256" key="5">
    <source>
        <dbReference type="ARBA" id="ARBA00023136"/>
    </source>
</evidence>
<organism evidence="8 9">
    <name type="scientific">Micromonospora yangpuensis</name>
    <dbReference type="NCBI Taxonomy" id="683228"/>
    <lineage>
        <taxon>Bacteria</taxon>
        <taxon>Bacillati</taxon>
        <taxon>Actinomycetota</taxon>
        <taxon>Actinomycetes</taxon>
        <taxon>Micromonosporales</taxon>
        <taxon>Micromonosporaceae</taxon>
        <taxon>Micromonospora</taxon>
    </lineage>
</organism>
<evidence type="ECO:0000256" key="6">
    <source>
        <dbReference type="SAM" id="MobiDB-lite"/>
    </source>
</evidence>
<dbReference type="PANTHER" id="PTHR30250:SF26">
    <property type="entry name" value="PSMA PROTEIN"/>
    <property type="match status" value="1"/>
</dbReference>
<dbReference type="GO" id="GO:0005886">
    <property type="term" value="C:plasma membrane"/>
    <property type="evidence" value="ECO:0007669"/>
    <property type="project" value="UniProtKB-SubCell"/>
</dbReference>
<name>A0A1C6UGT1_9ACTN</name>
<dbReference type="Pfam" id="PF01943">
    <property type="entry name" value="Polysacc_synt"/>
    <property type="match status" value="1"/>
</dbReference>
<keyword evidence="4 7" id="KW-1133">Transmembrane helix</keyword>
<dbReference type="AlphaFoldDB" id="A0A1C6UGT1"/>
<keyword evidence="3 7" id="KW-0812">Transmembrane</keyword>
<evidence type="ECO:0000256" key="3">
    <source>
        <dbReference type="ARBA" id="ARBA00022692"/>
    </source>
</evidence>
<feature type="transmembrane region" description="Helical" evidence="7">
    <location>
        <begin position="449"/>
        <end position="471"/>
    </location>
</feature>
<feature type="transmembrane region" description="Helical" evidence="7">
    <location>
        <begin position="232"/>
        <end position="254"/>
    </location>
</feature>
<evidence type="ECO:0000256" key="7">
    <source>
        <dbReference type="SAM" id="Phobius"/>
    </source>
</evidence>
<dbReference type="RefSeq" id="WP_217628786.1">
    <property type="nucleotide sequence ID" value="NZ_BMMJ01000004.1"/>
</dbReference>
<feature type="compositionally biased region" description="Low complexity" evidence="6">
    <location>
        <begin position="483"/>
        <end position="499"/>
    </location>
</feature>
<evidence type="ECO:0000256" key="2">
    <source>
        <dbReference type="ARBA" id="ARBA00022475"/>
    </source>
</evidence>
<feature type="transmembrane region" description="Helical" evidence="7">
    <location>
        <begin position="357"/>
        <end position="381"/>
    </location>
</feature>
<protein>
    <submittedName>
        <fullName evidence="8">Membrane protein involved in the export of O-antigen and teichoic acid</fullName>
    </submittedName>
</protein>
<feature type="transmembrane region" description="Helical" evidence="7">
    <location>
        <begin position="133"/>
        <end position="152"/>
    </location>
</feature>
<dbReference type="InterPro" id="IPR002797">
    <property type="entry name" value="Polysacc_synth"/>
</dbReference>
<comment type="subcellular location">
    <subcellularLocation>
        <location evidence="1">Cell membrane</location>
        <topology evidence="1">Multi-pass membrane protein</topology>
    </subcellularLocation>
</comment>
<feature type="transmembrane region" description="Helical" evidence="7">
    <location>
        <begin position="172"/>
        <end position="195"/>
    </location>
</feature>
<feature type="transmembrane region" description="Helical" evidence="7">
    <location>
        <begin position="53"/>
        <end position="75"/>
    </location>
</feature>
<reference evidence="8 9" key="1">
    <citation type="submission" date="2016-06" db="EMBL/GenBank/DDBJ databases">
        <authorList>
            <person name="Kjaerup R.B."/>
            <person name="Dalgaard T.S."/>
            <person name="Juul-Madsen H.R."/>
        </authorList>
    </citation>
    <scope>NUCLEOTIDE SEQUENCE [LARGE SCALE GENOMIC DNA]</scope>
    <source>
        <strain evidence="8 9">DSM 45577</strain>
    </source>
</reference>
<sequence length="516" mass="53618">MPVAEPLGAPVPVAESPGVPVPVAEPLSTVSRDGRHRRPPDRRAPSAARSRRMLSGVVAAVFGRGVAALMPLALVPVTLPYLGAARYGLWMTVTAFTGMAAFADLGLGNGLLTKLAPCHSTGDTRRGRRYVSTAYAMLGALAGVGCLLLWSLSGLVDWAGLVNADPSAAGEAHAVVLVCLTAFLVNLPLALVVQVQYACQEVGRSSLWQAVGGLTAVPLVLGAIQLRLSPLVVIGATVCAPILTNLANSVWLYTRRLPGYAPRPGHVDRSVARELGRLGGVFVVLALLGAVATNIDALIVAHTLGLAAVTSYSVPARLCALLGMVVAVLNAPLWPATADALTHGDETWVRRTTRRMTVVSTSVMLTACALVVSTGDLLLSVGLPGGLPEVDRWLFAGLAGWWLLLALISPRFMVQNALGVLWPQVVGWLGYLALALPVKWYGATRVGLVAVPFVGVAGYLVTIVPAALVGYRLALRDRWPASAASARPAPGGPARPAASTPDPTSTGRPVTSPSGR</sequence>
<feature type="transmembrane region" description="Helical" evidence="7">
    <location>
        <begin position="425"/>
        <end position="443"/>
    </location>
</feature>
<feature type="transmembrane region" description="Helical" evidence="7">
    <location>
        <begin position="315"/>
        <end position="336"/>
    </location>
</feature>
<evidence type="ECO:0000256" key="1">
    <source>
        <dbReference type="ARBA" id="ARBA00004651"/>
    </source>
</evidence>
<feature type="region of interest" description="Disordered" evidence="6">
    <location>
        <begin position="1"/>
        <end position="49"/>
    </location>
</feature>
<keyword evidence="5 7" id="KW-0472">Membrane</keyword>
<feature type="transmembrane region" description="Helical" evidence="7">
    <location>
        <begin position="207"/>
        <end position="226"/>
    </location>
</feature>
<dbReference type="EMBL" id="FMIA01000002">
    <property type="protein sequence ID" value="SCL53158.1"/>
    <property type="molecule type" value="Genomic_DNA"/>
</dbReference>
<feature type="compositionally biased region" description="Polar residues" evidence="6">
    <location>
        <begin position="501"/>
        <end position="516"/>
    </location>
</feature>